<feature type="transmembrane region" description="Helical" evidence="1">
    <location>
        <begin position="90"/>
        <end position="108"/>
    </location>
</feature>
<keyword evidence="1" id="KW-1133">Transmembrane helix</keyword>
<feature type="transmembrane region" description="Helical" evidence="1">
    <location>
        <begin position="291"/>
        <end position="313"/>
    </location>
</feature>
<feature type="transmembrane region" description="Helical" evidence="1">
    <location>
        <begin position="385"/>
        <end position="404"/>
    </location>
</feature>
<name>A0A7W7BNZ5_9MICO</name>
<evidence type="ECO:0000256" key="1">
    <source>
        <dbReference type="SAM" id="Phobius"/>
    </source>
</evidence>
<protein>
    <submittedName>
        <fullName evidence="2">O-antigen/teichoic acid export membrane protein</fullName>
    </submittedName>
</protein>
<feature type="transmembrane region" description="Helical" evidence="1">
    <location>
        <begin position="114"/>
        <end position="135"/>
    </location>
</feature>
<feature type="transmembrane region" description="Helical" evidence="1">
    <location>
        <begin position="361"/>
        <end position="379"/>
    </location>
</feature>
<feature type="transmembrane region" description="Helical" evidence="1">
    <location>
        <begin position="226"/>
        <end position="253"/>
    </location>
</feature>
<evidence type="ECO:0000313" key="3">
    <source>
        <dbReference type="Proteomes" id="UP000573729"/>
    </source>
</evidence>
<comment type="caution">
    <text evidence="2">The sequence shown here is derived from an EMBL/GenBank/DDBJ whole genome shotgun (WGS) entry which is preliminary data.</text>
</comment>
<feature type="transmembrane region" description="Helical" evidence="1">
    <location>
        <begin position="165"/>
        <end position="185"/>
    </location>
</feature>
<dbReference type="EMBL" id="JACHMD010000001">
    <property type="protein sequence ID" value="MBB4666135.1"/>
    <property type="molecule type" value="Genomic_DNA"/>
</dbReference>
<sequence>MTWAGRLGIVGLGQISMQLIGLCAGILVARLLSVDQYAYYALAIAFLTSINVTSESGLSSQVVAIASRRMPDRTGFGGLFALANRYRRRIALAFTAAGAPTLYILLTLNGADIATAASLVAVVVLTIFSAISVTLASSSLSLFYRFGPIQAAGIAASVGRLAGSALLIALSTVGALVPLMANWLSTLGQSVALRRSLSREVDLNDKRQRGDDALELRRAIARLLPVNLILVIQSQGVALFLGVVGATVVLAQVTAVSRYTLVFGFVSTILVSALAPGFARYRRSASRTLALYGALVGCATAVLAAALAVMQIAAPFLLGLLGDSYQGLQAEYAILNLGGAVGAVGAAATGFNLARGWIRGAWLMIPATIVWAVLAFTLADVTTAIGASILIATSYLPTLATATLQATLGLRRMGPGNDAAQMKS</sequence>
<keyword evidence="3" id="KW-1185">Reference proteome</keyword>
<gene>
    <name evidence="2" type="ORF">BKA24_000844</name>
</gene>
<keyword evidence="1" id="KW-0812">Transmembrane</keyword>
<proteinExistence type="predicted"/>
<feature type="transmembrane region" description="Helical" evidence="1">
    <location>
        <begin position="7"/>
        <end position="32"/>
    </location>
</feature>
<feature type="transmembrane region" description="Helical" evidence="1">
    <location>
        <begin position="38"/>
        <end position="66"/>
    </location>
</feature>
<dbReference type="RefSeq" id="WP_184215478.1">
    <property type="nucleotide sequence ID" value="NZ_JACHMD010000001.1"/>
</dbReference>
<accession>A0A7W7BNZ5</accession>
<dbReference type="Proteomes" id="UP000573729">
    <property type="component" value="Unassembled WGS sequence"/>
</dbReference>
<evidence type="ECO:0000313" key="2">
    <source>
        <dbReference type="EMBL" id="MBB4666135.1"/>
    </source>
</evidence>
<feature type="transmembrane region" description="Helical" evidence="1">
    <location>
        <begin position="142"/>
        <end position="159"/>
    </location>
</feature>
<keyword evidence="1" id="KW-0472">Membrane</keyword>
<feature type="transmembrane region" description="Helical" evidence="1">
    <location>
        <begin position="259"/>
        <end position="279"/>
    </location>
</feature>
<dbReference type="AlphaFoldDB" id="A0A7W7BNZ5"/>
<organism evidence="2 3">
    <name type="scientific">Microbacterium marinum</name>
    <dbReference type="NCBI Taxonomy" id="421115"/>
    <lineage>
        <taxon>Bacteria</taxon>
        <taxon>Bacillati</taxon>
        <taxon>Actinomycetota</taxon>
        <taxon>Actinomycetes</taxon>
        <taxon>Micrococcales</taxon>
        <taxon>Microbacteriaceae</taxon>
        <taxon>Microbacterium</taxon>
    </lineage>
</organism>
<reference evidence="2 3" key="1">
    <citation type="submission" date="2020-08" db="EMBL/GenBank/DDBJ databases">
        <title>Sequencing the genomes of 1000 actinobacteria strains.</title>
        <authorList>
            <person name="Klenk H.-P."/>
        </authorList>
    </citation>
    <scope>NUCLEOTIDE SEQUENCE [LARGE SCALE GENOMIC DNA]</scope>
    <source>
        <strain evidence="2 3">DSM 24947</strain>
    </source>
</reference>
<feature type="transmembrane region" description="Helical" evidence="1">
    <location>
        <begin position="333"/>
        <end position="354"/>
    </location>
</feature>